<protein>
    <submittedName>
        <fullName evidence="1">Uncharacterized protein</fullName>
    </submittedName>
</protein>
<dbReference type="OrthoDB" id="8582954at2"/>
<organism evidence="1 2">
    <name type="scientific">Microvirgula aerodenitrificans</name>
    <dbReference type="NCBI Taxonomy" id="57480"/>
    <lineage>
        <taxon>Bacteria</taxon>
        <taxon>Pseudomonadati</taxon>
        <taxon>Pseudomonadota</taxon>
        <taxon>Betaproteobacteria</taxon>
        <taxon>Neisseriales</taxon>
        <taxon>Aquaspirillaceae</taxon>
        <taxon>Microvirgula</taxon>
    </lineage>
</organism>
<keyword evidence="2" id="KW-1185">Reference proteome</keyword>
<sequence>MSLVTYLGKQILGVLSAYRQDDVVIHICGVYPQHDNRLRLFFPHGHALQQGDLATIHLDNRTGVDEFDSSIRVYRASYKGRVQAVDGDWAVLEPRECMLLHGFTAVENLREPGYDYPADPRPERPVPLSTLASLPPIAGRDRENKVGVLITLAPEQPHTTVLAFLSTENDDVFLITFPETFKSRQLKRNPHCFFVMDERATFTFERAIEWNYTIIEGQASLVPNGSAVFEEIRQAFIDKNPWEMPFFIREDLEMYHIRCERLLCPGRPAAQAKIADGR</sequence>
<proteinExistence type="predicted"/>
<dbReference type="Proteomes" id="UP000244173">
    <property type="component" value="Chromosome"/>
</dbReference>
<dbReference type="RefSeq" id="WP_107888649.1">
    <property type="nucleotide sequence ID" value="NZ_CP028519.1"/>
</dbReference>
<name>A0A2S0P6K6_9NEIS</name>
<dbReference type="Gene3D" id="2.30.110.10">
    <property type="entry name" value="Electron Transport, Fmn-binding Protein, Chain A"/>
    <property type="match status" value="1"/>
</dbReference>
<evidence type="ECO:0000313" key="2">
    <source>
        <dbReference type="Proteomes" id="UP000244173"/>
    </source>
</evidence>
<dbReference type="EMBL" id="CP028519">
    <property type="protein sequence ID" value="AVY92972.1"/>
    <property type="molecule type" value="Genomic_DNA"/>
</dbReference>
<dbReference type="InterPro" id="IPR012349">
    <property type="entry name" value="Split_barrel_FMN-bd"/>
</dbReference>
<accession>A0A2S0P6K6</accession>
<gene>
    <name evidence="1" type="ORF">DAI18_02135</name>
</gene>
<dbReference type="STRING" id="1122240.GCA_000620105_03363"/>
<reference evidence="1 2" key="1">
    <citation type="submission" date="2018-04" db="EMBL/GenBank/DDBJ databases">
        <title>Denitrifier Microvirgula.</title>
        <authorList>
            <person name="Anderson E."/>
            <person name="Jang J."/>
            <person name="Ishii S."/>
        </authorList>
    </citation>
    <scope>NUCLEOTIDE SEQUENCE [LARGE SCALE GENOMIC DNA]</scope>
    <source>
        <strain evidence="1 2">BE2.4</strain>
    </source>
</reference>
<evidence type="ECO:0000313" key="1">
    <source>
        <dbReference type="EMBL" id="AVY92972.1"/>
    </source>
</evidence>
<dbReference type="AlphaFoldDB" id="A0A2S0P6K6"/>
<dbReference type="SUPFAM" id="SSF50475">
    <property type="entry name" value="FMN-binding split barrel"/>
    <property type="match status" value="1"/>
</dbReference>
<dbReference type="KEGG" id="maer:DAI18_02135"/>